<dbReference type="Pfam" id="PF21144">
    <property type="entry name" value="Aquarius_N_3rd"/>
    <property type="match status" value="1"/>
</dbReference>
<dbReference type="STRING" id="3988.B9RGD9"/>
<dbReference type="InterPro" id="IPR041679">
    <property type="entry name" value="DNA2/NAM7-like_C"/>
</dbReference>
<reference evidence="9" key="1">
    <citation type="journal article" date="2010" name="Nat. Biotechnol.">
        <title>Draft genome sequence of the oilseed species Ricinus communis.</title>
        <authorList>
            <person name="Chan A.P."/>
            <person name="Crabtree J."/>
            <person name="Zhao Q."/>
            <person name="Lorenzi H."/>
            <person name="Orvis J."/>
            <person name="Puiu D."/>
            <person name="Melake-Berhan A."/>
            <person name="Jones K.M."/>
            <person name="Redman J."/>
            <person name="Chen G."/>
            <person name="Cahoon E.B."/>
            <person name="Gedil M."/>
            <person name="Stanke M."/>
            <person name="Haas B.J."/>
            <person name="Wortman J.R."/>
            <person name="Fraser-Liggett C.M."/>
            <person name="Ravel J."/>
            <person name="Rabinowicz P.D."/>
        </authorList>
    </citation>
    <scope>NUCLEOTIDE SEQUENCE [LARGE SCALE GENOMIC DNA]</scope>
    <source>
        <strain evidence="9">cv. Hale</strain>
    </source>
</reference>
<dbReference type="EMBL" id="EQ973778">
    <property type="protein sequence ID" value="EEF49594.1"/>
    <property type="molecule type" value="Genomic_DNA"/>
</dbReference>
<dbReference type="SUPFAM" id="SSF52540">
    <property type="entry name" value="P-loop containing nucleoside triphosphate hydrolases"/>
    <property type="match status" value="1"/>
</dbReference>
<dbReference type="InterPro" id="IPR027417">
    <property type="entry name" value="P-loop_NTPase"/>
</dbReference>
<comment type="subcellular location">
    <subcellularLocation>
        <location evidence="1">Nucleus</location>
    </subcellularLocation>
</comment>
<protein>
    <recommendedName>
        <fullName evidence="10">Intron-binding protein aquarius</fullName>
    </recommendedName>
</protein>
<dbReference type="InterPro" id="IPR045055">
    <property type="entry name" value="DNA2/NAM7-like"/>
</dbReference>
<evidence type="ECO:0000259" key="7">
    <source>
        <dbReference type="Pfam" id="PF21144"/>
    </source>
</evidence>
<evidence type="ECO:0000259" key="6">
    <source>
        <dbReference type="Pfam" id="PF21143"/>
    </source>
</evidence>
<organism evidence="8 9">
    <name type="scientific">Ricinus communis</name>
    <name type="common">Castor bean</name>
    <dbReference type="NCBI Taxonomy" id="3988"/>
    <lineage>
        <taxon>Eukaryota</taxon>
        <taxon>Viridiplantae</taxon>
        <taxon>Streptophyta</taxon>
        <taxon>Embryophyta</taxon>
        <taxon>Tracheophyta</taxon>
        <taxon>Spermatophyta</taxon>
        <taxon>Magnoliopsida</taxon>
        <taxon>eudicotyledons</taxon>
        <taxon>Gunneridae</taxon>
        <taxon>Pentapetalae</taxon>
        <taxon>rosids</taxon>
        <taxon>fabids</taxon>
        <taxon>Malpighiales</taxon>
        <taxon>Euphorbiaceae</taxon>
        <taxon>Acalyphoideae</taxon>
        <taxon>Acalypheae</taxon>
        <taxon>Ricinus</taxon>
    </lineage>
</organism>
<dbReference type="InterPro" id="IPR041677">
    <property type="entry name" value="DNA2/NAM7_AAA_11"/>
</dbReference>
<gene>
    <name evidence="8" type="ORF">RCOM_1453220</name>
</gene>
<feature type="domain" description="DNA2/NAM7 helicase helicase" evidence="3">
    <location>
        <begin position="843"/>
        <end position="1132"/>
    </location>
</feature>
<dbReference type="InterPro" id="IPR047187">
    <property type="entry name" value="SF1_C_Upf1"/>
</dbReference>
<feature type="region of interest" description="Disordered" evidence="2">
    <location>
        <begin position="1423"/>
        <end position="1492"/>
    </location>
</feature>
<feature type="domain" description="RNA helicase aquarius N-terminal" evidence="5">
    <location>
        <begin position="51"/>
        <end position="465"/>
    </location>
</feature>
<evidence type="ECO:0000259" key="3">
    <source>
        <dbReference type="Pfam" id="PF13086"/>
    </source>
</evidence>
<feature type="compositionally biased region" description="Basic and acidic residues" evidence="2">
    <location>
        <begin position="1423"/>
        <end position="1447"/>
    </location>
</feature>
<name>B9RGD9_RICCO</name>
<dbReference type="Pfam" id="PF21143">
    <property type="entry name" value="Aquarius_N_2nd"/>
    <property type="match status" value="1"/>
</dbReference>
<sequence>MTKVYGTGAYDFKRHRVAEYPVESQALSSDNKPGSTLPNSITLSEIQRDRLTKIAAANWLKTGGSGTESEGFDPDVVKQIYETELKVKEGRKPVPLQRVMILEVSQYLENYLWPNFDPETASFEHVMSMILMINEKFRENVAAWLCFYDRKDVFRGFLERVLKLKEGRELSIAEKINYLVFMINAFQSLEDEIVSETVLKLGGLQSWHSLSYGRFQMELCLNPDLVKKWKRMIKKEAKEAMKRGEPFDPLTALEVKFLRNLVEEFLDVIFYLRTMKKLQNSVDGDDGLHVGFDEVDDAAILYCERFMEFLIDLLSQLPTRRYLRPLVADVAVVAKCHLSALYRHEKGKLFAQLVDLLQFYERFEINDHVGTQLTDDEVLQSHYDRFQAFQLLAFKTMPKLRELALSNIGAINKRADLSKKLSVLSPEELKDLVCCKLKLVSAEDPWSERVDFLIEVMVSFFEKQQSQKEAINALPLYPNEQIMWDESLVPSINYSGEGCLALPKLNLQFLTLHDYLLRNFNLFRLESMYEIREDIQEAVPHLLAYVNNEGETAYKAQIRSEWNALKEHDVLFLLSIRPSFEPLSAEEAGKATVPQRLGLQYVRGCEIIEIRDEEGTLMNDFTGRIKRDEWKPPKGELRTVTVALDTAQYHMDITGIAEKGAEDVYGTFNVLMRRKPKENNFKAILESIRDLMNEYCIVPDWLHNIFLGYGNPSAAQWINMPDLLETVDFKDTFLDADHLKESFLDYQVRFVNPDGTECLHPRPPFRISLPRTLKGNTHALPGNKKVATDSLNDVNMEDANSEKEKLIVEAYIPPDPGPYPQDQPKQNSVKFTPTQIGAIISGIQPGLTMVVGPPGTGKTDTAVQVLNVLYHNCTSQRTLIITHSNQALNDLFEKIMQRDVPARYLLRLGQGEQELATDLDFSRQGRVNAMLVRRLELLGEVERLARSLQLPEDVGYTCETAGYFWLLHVYSRWEQFLAACADNEDKPTFVQDRFPFKEFFSNSPKPVFTGQSFEKDMRAAKGCFRHLKTMFQELEECRAFELLKSTADRANYLMTKQAKIVAMTCTHAALKRKDFLQLGFKYDNLLMEESAQILEIETFIPMLLQRQEDGYARLKRCILIGDHHQLPPVVKNMAFQKYSHMDQSLFTRFVRLGIPYIELNAQGRARPSIAKLYNWRYRDLGDLSYVKDGAIFHRANSGFSYEYQLVDVPDYHGRGESAPSPWFYQNEGEAEYVVSVYIYMRLLGYPANKISILTTYNGQKLLIRDVINRRCVPYDFIGPPSKVATVDKFQGQQNDFILLSLVRTRFVGHLRDVRRLVVAMSRARLGLYVFCRRSLFEQCYELQPTFQLLLQRPDHLALNLNEVLPYTERPVEDIGHPYLVSSVEEMGQIVTDKMNQMYQARLNYQFEQMAYSSNVVAPANGAVDEKPLEGESEEAKESKSEEAKEMDGIEIDQNGDLPCQGQRNGEKDTEICPNDKNSKPSESTNEETRMQE</sequence>
<comment type="similarity">
    <text evidence="1">Belongs to the CWF11 family.</text>
</comment>
<dbReference type="Pfam" id="PF16399">
    <property type="entry name" value="Aquarius_N_1st"/>
    <property type="match status" value="1"/>
</dbReference>
<dbReference type="GO" id="GO:0003729">
    <property type="term" value="F:mRNA binding"/>
    <property type="evidence" value="ECO:0000318"/>
    <property type="project" value="GO_Central"/>
</dbReference>
<keyword evidence="1" id="KW-0507">mRNA processing</keyword>
<keyword evidence="1" id="KW-0539">Nucleus</keyword>
<dbReference type="PIRSF" id="PIRSF038901">
    <property type="entry name" value="AQR_cwf11"/>
    <property type="match status" value="1"/>
</dbReference>
<evidence type="ECO:0000256" key="2">
    <source>
        <dbReference type="SAM" id="MobiDB-lite"/>
    </source>
</evidence>
<dbReference type="GO" id="GO:0000398">
    <property type="term" value="P:mRNA splicing, via spliceosome"/>
    <property type="evidence" value="ECO:0007669"/>
    <property type="project" value="InterPro"/>
</dbReference>
<dbReference type="PANTHER" id="PTHR10887:SF5">
    <property type="entry name" value="RNA HELICASE AQUARIUS"/>
    <property type="match status" value="1"/>
</dbReference>
<evidence type="ECO:0000259" key="5">
    <source>
        <dbReference type="Pfam" id="PF16399"/>
    </source>
</evidence>
<dbReference type="InterPro" id="IPR048967">
    <property type="entry name" value="Aquarius_insert"/>
</dbReference>
<keyword evidence="1" id="KW-0508">mRNA splicing</keyword>
<feature type="domain" description="RNA helicase aquarius beta-barrel" evidence="6">
    <location>
        <begin position="554"/>
        <end position="674"/>
    </location>
</feature>
<dbReference type="GO" id="GO:0004386">
    <property type="term" value="F:helicase activity"/>
    <property type="evidence" value="ECO:0007669"/>
    <property type="project" value="InterPro"/>
</dbReference>
<dbReference type="FunCoup" id="B9RGD9">
    <property type="interactions" value="3261"/>
</dbReference>
<feature type="domain" description="RNA helicase aquarius insertion" evidence="7">
    <location>
        <begin position="724"/>
        <end position="823"/>
    </location>
</feature>
<evidence type="ECO:0000259" key="4">
    <source>
        <dbReference type="Pfam" id="PF13087"/>
    </source>
</evidence>
<dbReference type="CDD" id="cd17935">
    <property type="entry name" value="EEXXQc_AQR"/>
    <property type="match status" value="1"/>
</dbReference>
<dbReference type="eggNOG" id="KOG1806">
    <property type="taxonomic scope" value="Eukaryota"/>
</dbReference>
<evidence type="ECO:0000256" key="1">
    <source>
        <dbReference type="PIRNR" id="PIRNR038901"/>
    </source>
</evidence>
<dbReference type="GO" id="GO:0071013">
    <property type="term" value="C:catalytic step 2 spliceosome"/>
    <property type="evidence" value="ECO:0000318"/>
    <property type="project" value="GO_Central"/>
</dbReference>
<dbReference type="InParanoid" id="B9RGD9"/>
<dbReference type="FunFam" id="3.40.50.300:FF:000507">
    <property type="entry name" value="Pre-mRNA-splicing factor"/>
    <property type="match status" value="1"/>
</dbReference>
<evidence type="ECO:0000313" key="8">
    <source>
        <dbReference type="EMBL" id="EEF49594.1"/>
    </source>
</evidence>
<dbReference type="PANTHER" id="PTHR10887">
    <property type="entry name" value="DNA2/NAM7 HELICASE FAMILY"/>
    <property type="match status" value="1"/>
</dbReference>
<dbReference type="CDD" id="cd18808">
    <property type="entry name" value="SF1_C_Upf1"/>
    <property type="match status" value="1"/>
</dbReference>
<dbReference type="InterPro" id="IPR032174">
    <property type="entry name" value="Aquarius_N"/>
</dbReference>
<dbReference type="Pfam" id="PF13087">
    <property type="entry name" value="AAA_12"/>
    <property type="match status" value="1"/>
</dbReference>
<proteinExistence type="inferred from homology"/>
<dbReference type="Proteomes" id="UP000008311">
    <property type="component" value="Unassembled WGS sequence"/>
</dbReference>
<evidence type="ECO:0000313" key="9">
    <source>
        <dbReference type="Proteomes" id="UP000008311"/>
    </source>
</evidence>
<dbReference type="InterPro" id="IPR048966">
    <property type="entry name" value="Aquarius_b-barrel"/>
</dbReference>
<dbReference type="Pfam" id="PF13086">
    <property type="entry name" value="AAA_11"/>
    <property type="match status" value="1"/>
</dbReference>
<dbReference type="InterPro" id="IPR026300">
    <property type="entry name" value="CWF11_fam"/>
</dbReference>
<feature type="domain" description="DNA2/NAM7 helicase-like C-terminal" evidence="4">
    <location>
        <begin position="1141"/>
        <end position="1333"/>
    </location>
</feature>
<keyword evidence="9" id="KW-1185">Reference proteome</keyword>
<evidence type="ECO:0008006" key="10">
    <source>
        <dbReference type="Google" id="ProtNLM"/>
    </source>
</evidence>
<accession>B9RGD9</accession>
<dbReference type="Gene3D" id="3.40.50.300">
    <property type="entry name" value="P-loop containing nucleotide triphosphate hydrolases"/>
    <property type="match status" value="2"/>
</dbReference>